<dbReference type="InterPro" id="IPR023120">
    <property type="entry name" value="WHTH_transcript_rep_HrcA_IDD"/>
</dbReference>
<dbReference type="PANTHER" id="PTHR34824">
    <property type="entry name" value="HEAT-INDUCIBLE TRANSCRIPTION REPRESSOR HRCA"/>
    <property type="match status" value="1"/>
</dbReference>
<keyword evidence="3 5" id="KW-0346">Stress response</keyword>
<dbReference type="GO" id="GO:0045892">
    <property type="term" value="P:negative regulation of DNA-templated transcription"/>
    <property type="evidence" value="ECO:0007669"/>
    <property type="project" value="UniProtKB-UniRule"/>
</dbReference>
<evidence type="ECO:0000256" key="1">
    <source>
        <dbReference type="ARBA" id="ARBA00022491"/>
    </source>
</evidence>
<dbReference type="InterPro" id="IPR021153">
    <property type="entry name" value="HrcA_C"/>
</dbReference>
<dbReference type="InterPro" id="IPR036390">
    <property type="entry name" value="WH_DNA-bd_sf"/>
</dbReference>
<comment type="caution">
    <text evidence="7">The sequence shown here is derived from an EMBL/GenBank/DDBJ whole genome shotgun (WGS) entry which is preliminary data.</text>
</comment>
<dbReference type="PANTHER" id="PTHR34824:SF1">
    <property type="entry name" value="HEAT-INDUCIBLE TRANSCRIPTION REPRESSOR HRCA"/>
    <property type="match status" value="1"/>
</dbReference>
<dbReference type="InterPro" id="IPR002571">
    <property type="entry name" value="HrcA"/>
</dbReference>
<dbReference type="HAMAP" id="MF_00081">
    <property type="entry name" value="HrcA"/>
    <property type="match status" value="1"/>
</dbReference>
<dbReference type="GO" id="GO:0003677">
    <property type="term" value="F:DNA binding"/>
    <property type="evidence" value="ECO:0007669"/>
    <property type="project" value="InterPro"/>
</dbReference>
<keyword evidence="2 5" id="KW-0805">Transcription regulation</keyword>
<dbReference type="AlphaFoldDB" id="A0A2M7T4Q1"/>
<dbReference type="Gene3D" id="3.30.390.60">
    <property type="entry name" value="Heat-inducible transcription repressor hrca homolog, domain 3"/>
    <property type="match status" value="1"/>
</dbReference>
<dbReference type="Gene3D" id="3.30.450.40">
    <property type="match status" value="1"/>
</dbReference>
<dbReference type="NCBIfam" id="TIGR00331">
    <property type="entry name" value="hrcA"/>
    <property type="match status" value="1"/>
</dbReference>
<evidence type="ECO:0000256" key="3">
    <source>
        <dbReference type="ARBA" id="ARBA00023016"/>
    </source>
</evidence>
<sequence>MLDARKKAILFVAVQEYILTADPVSSQRLVEKYQLGVSSATVRNELALLEDLGYLRQPHTSAGRIPTDIGYRFYVDNTLDKPGLTVQEEEAVTELFSAVNREMGAMLHETTQILSHLTNYVAVVLAPSFKKSTLKHVDLVSISSRHVLAVLITNKGQVLKRIITIELADKGLSGIEHFLNERLQGMGPAQISALKEGVDLADRDTARLIRHLIGEIADIMASEDKERVFLGGTSSILRQREFEDLNKIEALLNSLEHGYRLLQWLEDSLRTEKVLVKIGSENTDQQIKDCTVIASSYHIDGETLGTLGIIGPTRMDYARAISSVTIIADNLTRALTELRSG</sequence>
<evidence type="ECO:0000313" key="8">
    <source>
        <dbReference type="Proteomes" id="UP000230956"/>
    </source>
</evidence>
<evidence type="ECO:0000256" key="4">
    <source>
        <dbReference type="ARBA" id="ARBA00023163"/>
    </source>
</evidence>
<keyword evidence="4 5" id="KW-0804">Transcription</keyword>
<dbReference type="InterPro" id="IPR036388">
    <property type="entry name" value="WH-like_DNA-bd_sf"/>
</dbReference>
<evidence type="ECO:0000313" key="7">
    <source>
        <dbReference type="EMBL" id="PIZ34591.1"/>
    </source>
</evidence>
<dbReference type="EMBL" id="PFNG01000273">
    <property type="protein sequence ID" value="PIZ34591.1"/>
    <property type="molecule type" value="Genomic_DNA"/>
</dbReference>
<keyword evidence="1 5" id="KW-0678">Repressor</keyword>
<accession>A0A2M7T4Q1</accession>
<organism evidence="7 8">
    <name type="scientific">Candidatus Aquicultor secundus</name>
    <dbReference type="NCBI Taxonomy" id="1973895"/>
    <lineage>
        <taxon>Bacteria</taxon>
        <taxon>Bacillati</taxon>
        <taxon>Actinomycetota</taxon>
        <taxon>Candidatus Aquicultoria</taxon>
        <taxon>Candidatus Aquicultorales</taxon>
        <taxon>Candidatus Aquicultoraceae</taxon>
        <taxon>Candidatus Aquicultor</taxon>
    </lineage>
</organism>
<evidence type="ECO:0000256" key="5">
    <source>
        <dbReference type="HAMAP-Rule" id="MF_00081"/>
    </source>
</evidence>
<comment type="function">
    <text evidence="5">Negative regulator of class I heat shock genes (grpE-dnaK-dnaJ and groELS operons). Prevents heat-shock induction of these operons.</text>
</comment>
<dbReference type="Gene3D" id="1.10.10.10">
    <property type="entry name" value="Winged helix-like DNA-binding domain superfamily/Winged helix DNA-binding domain"/>
    <property type="match status" value="1"/>
</dbReference>
<name>A0A2M7T4Q1_9ACTN</name>
<feature type="domain" description="Heat-inducible transcription repressor HrcA C-terminal" evidence="6">
    <location>
        <begin position="106"/>
        <end position="321"/>
    </location>
</feature>
<comment type="similarity">
    <text evidence="5">Belongs to the HrcA family.</text>
</comment>
<dbReference type="SUPFAM" id="SSF55781">
    <property type="entry name" value="GAF domain-like"/>
    <property type="match status" value="1"/>
</dbReference>
<proteinExistence type="inferred from homology"/>
<dbReference type="Proteomes" id="UP000230956">
    <property type="component" value="Unassembled WGS sequence"/>
</dbReference>
<dbReference type="SUPFAM" id="SSF46785">
    <property type="entry name" value="Winged helix' DNA-binding domain"/>
    <property type="match status" value="1"/>
</dbReference>
<dbReference type="InterPro" id="IPR029016">
    <property type="entry name" value="GAF-like_dom_sf"/>
</dbReference>
<dbReference type="RefSeq" id="WP_286677794.1">
    <property type="nucleotide sequence ID" value="NZ_MNXI01000033.1"/>
</dbReference>
<reference evidence="8" key="1">
    <citation type="submission" date="2017-09" db="EMBL/GenBank/DDBJ databases">
        <title>Depth-based differentiation of microbial function through sediment-hosted aquifers and enrichment of novel symbionts in the deep terrestrial subsurface.</title>
        <authorList>
            <person name="Probst A.J."/>
            <person name="Ladd B."/>
            <person name="Jarett J.K."/>
            <person name="Geller-Mcgrath D.E."/>
            <person name="Sieber C.M.K."/>
            <person name="Emerson J.B."/>
            <person name="Anantharaman K."/>
            <person name="Thomas B.C."/>
            <person name="Malmstrom R."/>
            <person name="Stieglmeier M."/>
            <person name="Klingl A."/>
            <person name="Woyke T."/>
            <person name="Ryan C.M."/>
            <person name="Banfield J.F."/>
        </authorList>
    </citation>
    <scope>NUCLEOTIDE SEQUENCE [LARGE SCALE GENOMIC DNA]</scope>
</reference>
<evidence type="ECO:0000256" key="2">
    <source>
        <dbReference type="ARBA" id="ARBA00023015"/>
    </source>
</evidence>
<dbReference type="Pfam" id="PF01628">
    <property type="entry name" value="HrcA"/>
    <property type="match status" value="1"/>
</dbReference>
<gene>
    <name evidence="5 7" type="primary">hrcA</name>
    <name evidence="7" type="ORF">COY37_11625</name>
</gene>
<dbReference type="PIRSF" id="PIRSF005485">
    <property type="entry name" value="HrcA"/>
    <property type="match status" value="1"/>
</dbReference>
<protein>
    <recommendedName>
        <fullName evidence="5">Heat-inducible transcription repressor HrcA</fullName>
    </recommendedName>
</protein>
<evidence type="ECO:0000259" key="6">
    <source>
        <dbReference type="Pfam" id="PF01628"/>
    </source>
</evidence>